<dbReference type="Proteomes" id="UP000652761">
    <property type="component" value="Unassembled WGS sequence"/>
</dbReference>
<organism evidence="1 2">
    <name type="scientific">Colocasia esculenta</name>
    <name type="common">Wild taro</name>
    <name type="synonym">Arum esculentum</name>
    <dbReference type="NCBI Taxonomy" id="4460"/>
    <lineage>
        <taxon>Eukaryota</taxon>
        <taxon>Viridiplantae</taxon>
        <taxon>Streptophyta</taxon>
        <taxon>Embryophyta</taxon>
        <taxon>Tracheophyta</taxon>
        <taxon>Spermatophyta</taxon>
        <taxon>Magnoliopsida</taxon>
        <taxon>Liliopsida</taxon>
        <taxon>Araceae</taxon>
        <taxon>Aroideae</taxon>
        <taxon>Colocasieae</taxon>
        <taxon>Colocasia</taxon>
    </lineage>
</organism>
<reference evidence="1" key="1">
    <citation type="submission" date="2017-07" db="EMBL/GenBank/DDBJ databases">
        <title>Taro Niue Genome Assembly and Annotation.</title>
        <authorList>
            <person name="Atibalentja N."/>
            <person name="Keating K."/>
            <person name="Fields C.J."/>
        </authorList>
    </citation>
    <scope>NUCLEOTIDE SEQUENCE</scope>
    <source>
        <strain evidence="1">Niue_2</strain>
        <tissue evidence="1">Leaf</tissue>
    </source>
</reference>
<dbReference type="EMBL" id="NMUH01000774">
    <property type="protein sequence ID" value="MQL84623.1"/>
    <property type="molecule type" value="Genomic_DNA"/>
</dbReference>
<protein>
    <recommendedName>
        <fullName evidence="3">DUF4219 domain-containing protein</fullName>
    </recommendedName>
</protein>
<evidence type="ECO:0000313" key="2">
    <source>
        <dbReference type="Proteomes" id="UP000652761"/>
    </source>
</evidence>
<gene>
    <name evidence="1" type="ORF">Taro_017124</name>
</gene>
<keyword evidence="2" id="KW-1185">Reference proteome</keyword>
<dbReference type="OrthoDB" id="1000712at2759"/>
<evidence type="ECO:0000313" key="1">
    <source>
        <dbReference type="EMBL" id="MQL84623.1"/>
    </source>
</evidence>
<dbReference type="AlphaFoldDB" id="A0A843UV33"/>
<sequence>MAAQEFAKGQSVTRPPFFDGEDYQYWKMRMECFIRGTNFDLWLVIKVGDYVIVPAEGGASHSGGAQAMGV</sequence>
<comment type="caution">
    <text evidence="1">The sequence shown here is derived from an EMBL/GenBank/DDBJ whole genome shotgun (WGS) entry which is preliminary data.</text>
</comment>
<proteinExistence type="predicted"/>
<accession>A0A843UV33</accession>
<name>A0A843UV33_COLES</name>
<evidence type="ECO:0008006" key="3">
    <source>
        <dbReference type="Google" id="ProtNLM"/>
    </source>
</evidence>